<dbReference type="EMBL" id="CP143423">
    <property type="protein sequence ID" value="WVX48907.1"/>
    <property type="molecule type" value="Genomic_DNA"/>
</dbReference>
<dbReference type="InterPro" id="IPR036396">
    <property type="entry name" value="Cyt_P450_sf"/>
</dbReference>
<evidence type="ECO:0000256" key="2">
    <source>
        <dbReference type="RuleBase" id="RU000461"/>
    </source>
</evidence>
<dbReference type="InterPro" id="IPR017972">
    <property type="entry name" value="Cyt_P450_CS"/>
</dbReference>
<evidence type="ECO:0000256" key="1">
    <source>
        <dbReference type="ARBA" id="ARBA00010617"/>
    </source>
</evidence>
<keyword evidence="2" id="KW-0479">Metal-binding</keyword>
<name>A0ABZ2BSC6_9RHOB</name>
<sequence length="452" mass="50748">MFAQFFQENARLEWRTQTRTQPIATEPKVMKVARRICGLISKPGNSPLPWHLFHALKNVMRSLIQSPLDPVFVQNPYALYARVMAQDPVQYWQDYKMMAVFDAKSVHALLRDRRLGRAVPLEHQNPVPDHLRDFHAVERHSMLDMEPPNHTRLRGLVLRAFTSRRVKALAPDIDAICDDLLDAFPTEPFDLNLAFCTALPVRVIARLLGVPEEMSDQLLRWSNAMVAMYQASRTHETEIAANTAAAEFSAFLSGYIQERRSDPRDDLITHLIAAEADGEKLSREEMIGTCILLLNAGHEATVHTMGNAVKALLEHQAPLTALAPKAIAGTVEEVLRYDPPLHMFTRYAYEDITVGGHELKAGEQVALMLGAAGRDPARFENPDLFDPFRAPAPHVAFGGGLHFCVGAPLARLELQLGLQRLFAHAPDLRLAETPEYSNSYHFHGLARLMVRQ</sequence>
<dbReference type="PRINTS" id="PR00385">
    <property type="entry name" value="P450"/>
</dbReference>
<dbReference type="PANTHER" id="PTHR46696:SF1">
    <property type="entry name" value="CYTOCHROME P450 YJIB-RELATED"/>
    <property type="match status" value="1"/>
</dbReference>
<gene>
    <name evidence="3" type="primary">pksS</name>
    <name evidence="3" type="ORF">ROLI_019900</name>
</gene>
<evidence type="ECO:0000313" key="3">
    <source>
        <dbReference type="EMBL" id="WVX48907.1"/>
    </source>
</evidence>
<dbReference type="Gene3D" id="1.10.630.10">
    <property type="entry name" value="Cytochrome P450"/>
    <property type="match status" value="1"/>
</dbReference>
<reference evidence="3 4" key="1">
    <citation type="submission" date="2015-07" db="EMBL/GenBank/DDBJ databases">
        <authorList>
            <person name="Voget S."/>
            <person name="Dogs M."/>
            <person name="Brinkhoff T.H."/>
            <person name="Daniel R."/>
        </authorList>
    </citation>
    <scope>NUCLEOTIDE SEQUENCE [LARGE SCALE GENOMIC DNA]</scope>
    <source>
        <strain evidence="3 4">B14</strain>
    </source>
</reference>
<evidence type="ECO:0000313" key="4">
    <source>
        <dbReference type="Proteomes" id="UP001318682"/>
    </source>
</evidence>
<keyword evidence="2" id="KW-0349">Heme</keyword>
<dbReference type="CDD" id="cd20625">
    <property type="entry name" value="CYP164-like"/>
    <property type="match status" value="1"/>
</dbReference>
<dbReference type="Proteomes" id="UP001318682">
    <property type="component" value="Chromosome"/>
</dbReference>
<keyword evidence="2" id="KW-0503">Monooxygenase</keyword>
<keyword evidence="2 3" id="KW-0560">Oxidoreductase</keyword>
<reference evidence="4" key="2">
    <citation type="submission" date="2024-01" db="EMBL/GenBank/DDBJ databases">
        <title>Roseobacter fucihabitans sp. nov., isolated from the brown alga Fucus spiralis.</title>
        <authorList>
            <person name="Hahnke S."/>
            <person name="Berger M."/>
            <person name="Schlingloff A."/>
            <person name="Athale I."/>
            <person name="Neumann-Schaal M."/>
            <person name="Adenaya A."/>
            <person name="Poehlein A."/>
            <person name="Daniel R."/>
            <person name="Pertersen J."/>
            <person name="Brinkhoff T."/>
        </authorList>
    </citation>
    <scope>NUCLEOTIDE SEQUENCE [LARGE SCALE GENOMIC DNA]</scope>
    <source>
        <strain evidence="4">B14</strain>
    </source>
</reference>
<keyword evidence="4" id="KW-1185">Reference proteome</keyword>
<protein>
    <submittedName>
        <fullName evidence="3">Polyketide biosynthesis cytochrome P450 PksS</fullName>
        <ecNumber evidence="3">1.14.-.-</ecNumber>
    </submittedName>
</protein>
<dbReference type="InterPro" id="IPR001128">
    <property type="entry name" value="Cyt_P450"/>
</dbReference>
<accession>A0ABZ2BSC6</accession>
<organism evidence="3 4">
    <name type="scientific">Roseobacter fucihabitans</name>
    <dbReference type="NCBI Taxonomy" id="1537242"/>
    <lineage>
        <taxon>Bacteria</taxon>
        <taxon>Pseudomonadati</taxon>
        <taxon>Pseudomonadota</taxon>
        <taxon>Alphaproteobacteria</taxon>
        <taxon>Rhodobacterales</taxon>
        <taxon>Roseobacteraceae</taxon>
        <taxon>Roseobacter</taxon>
    </lineage>
</organism>
<dbReference type="InterPro" id="IPR002397">
    <property type="entry name" value="Cyt_P450_B"/>
</dbReference>
<dbReference type="GO" id="GO:0016491">
    <property type="term" value="F:oxidoreductase activity"/>
    <property type="evidence" value="ECO:0007669"/>
    <property type="project" value="UniProtKB-KW"/>
</dbReference>
<dbReference type="PROSITE" id="PS00086">
    <property type="entry name" value="CYTOCHROME_P450"/>
    <property type="match status" value="1"/>
</dbReference>
<proteinExistence type="inferred from homology"/>
<dbReference type="EC" id="1.14.-.-" evidence="3"/>
<comment type="similarity">
    <text evidence="1 2">Belongs to the cytochrome P450 family.</text>
</comment>
<dbReference type="Pfam" id="PF00067">
    <property type="entry name" value="p450"/>
    <property type="match status" value="2"/>
</dbReference>
<dbReference type="PRINTS" id="PR00359">
    <property type="entry name" value="BP450"/>
</dbReference>
<keyword evidence="2" id="KW-0408">Iron</keyword>
<dbReference type="PANTHER" id="PTHR46696">
    <property type="entry name" value="P450, PUTATIVE (EUROFUNG)-RELATED"/>
    <property type="match status" value="1"/>
</dbReference>
<dbReference type="SUPFAM" id="SSF48264">
    <property type="entry name" value="Cytochrome P450"/>
    <property type="match status" value="1"/>
</dbReference>